<dbReference type="Gene3D" id="3.40.525.10">
    <property type="entry name" value="CRAL-TRIO lipid binding domain"/>
    <property type="match status" value="1"/>
</dbReference>
<reference evidence="2" key="1">
    <citation type="submission" date="2022-07" db="EMBL/GenBank/DDBJ databases">
        <title>Phylogenomic reconstructions and comparative analyses of Kickxellomycotina fungi.</title>
        <authorList>
            <person name="Reynolds N.K."/>
            <person name="Stajich J.E."/>
            <person name="Barry K."/>
            <person name="Grigoriev I.V."/>
            <person name="Crous P."/>
            <person name="Smith M.E."/>
        </authorList>
    </citation>
    <scope>NUCLEOTIDE SEQUENCE</scope>
    <source>
        <strain evidence="2">NRRL 3115</strain>
    </source>
</reference>
<sequence>MAGLFKAISRQITSTDSMPAVGIGREAITTQFTKGRVDTCGVYRHLSPQEENLLADFWEKLLDDFDKPLSSVECDAIVCPVECDDEQELKKARDTEENSPFEVFKGCMFNERISDKCKQLGIVSTLGQEGELVPSYESSMAGDKVTLRQAFWAAVREDHPDVLVLRFLRARKWDLDKAYRMAVAAVKWRVQERVEEIIWYGDWANDASLMWKGVSYAHGKDKLGHPIVWSGSYLHHQKDQSYPQLKRYLIWMMESLRQLLSPPIERVCLITDLTDHSNANMDWPFVKTFLKYLELFYPECLGICIVYNGPWWFSGVWKLISPLLDPVVASKVQFAQKPEGLLKYIDENELLEMRGGKDKYVYEYVRPAADENKLMFDKEGRQQAADKLDEVCEQFVQATKEWADAKESGDDDGFAAAAEKRIEASDLFVEAARGKDMYTRARNFYHRTGVLSNDGTVDWSKVQKLE</sequence>
<gene>
    <name evidence="2" type="primary">CSR1_2</name>
    <name evidence="2" type="ORF">GGI25_001101</name>
</gene>
<comment type="caution">
    <text evidence="2">The sequence shown here is derived from an EMBL/GenBank/DDBJ whole genome shotgun (WGS) entry which is preliminary data.</text>
</comment>
<dbReference type="Pfam" id="PF00650">
    <property type="entry name" value="CRAL_TRIO"/>
    <property type="match status" value="1"/>
</dbReference>
<dbReference type="EMBL" id="JANBTW010000008">
    <property type="protein sequence ID" value="KAJ2679912.1"/>
    <property type="molecule type" value="Genomic_DNA"/>
</dbReference>
<dbReference type="PANTHER" id="PTHR46590:SF1">
    <property type="entry name" value="PHOSPHATIDYLINOSITOL TRANSFER PROTEIN CSR1"/>
    <property type="match status" value="1"/>
</dbReference>
<protein>
    <submittedName>
        <fullName evidence="2">Phosphatidylinositol transfer protein csr1</fullName>
    </submittedName>
</protein>
<dbReference type="PANTHER" id="PTHR46590">
    <property type="entry name" value="PHOSPHATIDYLINOSITOL TRANSFER PROTEIN CSR1-RELATED"/>
    <property type="match status" value="1"/>
</dbReference>
<feature type="domain" description="CRAL-TRIO" evidence="1">
    <location>
        <begin position="218"/>
        <end position="362"/>
    </location>
</feature>
<name>A0A9W8GBH3_9FUNG</name>
<dbReference type="Proteomes" id="UP001151518">
    <property type="component" value="Unassembled WGS sequence"/>
</dbReference>
<dbReference type="Pfam" id="PF03765">
    <property type="entry name" value="CRAL_TRIO_N"/>
    <property type="match status" value="1"/>
</dbReference>
<dbReference type="InterPro" id="IPR036865">
    <property type="entry name" value="CRAL-TRIO_dom_sf"/>
</dbReference>
<dbReference type="SUPFAM" id="SSF52087">
    <property type="entry name" value="CRAL/TRIO domain"/>
    <property type="match status" value="1"/>
</dbReference>
<dbReference type="SUPFAM" id="SSF46938">
    <property type="entry name" value="CRAL/TRIO N-terminal domain"/>
    <property type="match status" value="1"/>
</dbReference>
<evidence type="ECO:0000259" key="1">
    <source>
        <dbReference type="PROSITE" id="PS50191"/>
    </source>
</evidence>
<proteinExistence type="predicted"/>
<organism evidence="2 3">
    <name type="scientific">Coemansia spiralis</name>
    <dbReference type="NCBI Taxonomy" id="417178"/>
    <lineage>
        <taxon>Eukaryota</taxon>
        <taxon>Fungi</taxon>
        <taxon>Fungi incertae sedis</taxon>
        <taxon>Zoopagomycota</taxon>
        <taxon>Kickxellomycotina</taxon>
        <taxon>Kickxellomycetes</taxon>
        <taxon>Kickxellales</taxon>
        <taxon>Kickxellaceae</taxon>
        <taxon>Coemansia</taxon>
    </lineage>
</organism>
<evidence type="ECO:0000313" key="3">
    <source>
        <dbReference type="Proteomes" id="UP001151518"/>
    </source>
</evidence>
<dbReference type="SMART" id="SM01100">
    <property type="entry name" value="CRAL_TRIO_N"/>
    <property type="match status" value="1"/>
</dbReference>
<accession>A0A9W8GBH3</accession>
<evidence type="ECO:0000313" key="2">
    <source>
        <dbReference type="EMBL" id="KAJ2679912.1"/>
    </source>
</evidence>
<dbReference type="SMART" id="SM00516">
    <property type="entry name" value="SEC14"/>
    <property type="match status" value="1"/>
</dbReference>
<dbReference type="InterPro" id="IPR001251">
    <property type="entry name" value="CRAL-TRIO_dom"/>
</dbReference>
<dbReference type="PROSITE" id="PS50191">
    <property type="entry name" value="CRAL_TRIO"/>
    <property type="match status" value="1"/>
</dbReference>
<dbReference type="InterPro" id="IPR052432">
    <property type="entry name" value="PITP/CRAL-TRIO"/>
</dbReference>
<dbReference type="AlphaFoldDB" id="A0A9W8GBH3"/>
<dbReference type="InterPro" id="IPR036273">
    <property type="entry name" value="CRAL/TRIO_N_dom_sf"/>
</dbReference>
<dbReference type="InterPro" id="IPR011074">
    <property type="entry name" value="CRAL/TRIO_N_dom"/>
</dbReference>
<dbReference type="OrthoDB" id="43460at2759"/>
<dbReference type="CDD" id="cd00170">
    <property type="entry name" value="SEC14"/>
    <property type="match status" value="1"/>
</dbReference>